<dbReference type="Proteomes" id="UP001236663">
    <property type="component" value="Unassembled WGS sequence"/>
</dbReference>
<dbReference type="PIRSF" id="PIRSF018266">
    <property type="entry name" value="FecR"/>
    <property type="match status" value="1"/>
</dbReference>
<dbReference type="InterPro" id="IPR006860">
    <property type="entry name" value="FecR"/>
</dbReference>
<feature type="domain" description="FecR protein" evidence="2">
    <location>
        <begin position="105"/>
        <end position="196"/>
    </location>
</feature>
<keyword evidence="1" id="KW-0472">Membrane</keyword>
<evidence type="ECO:0000259" key="2">
    <source>
        <dbReference type="Pfam" id="PF04773"/>
    </source>
</evidence>
<keyword evidence="5" id="KW-1185">Reference proteome</keyword>
<keyword evidence="1" id="KW-0812">Transmembrane</keyword>
<proteinExistence type="predicted"/>
<name>A0ABT8C0F6_9BACT</name>
<feature type="domain" description="Protein FecR C-terminal" evidence="3">
    <location>
        <begin position="239"/>
        <end position="305"/>
    </location>
</feature>
<sequence>MEWLAEDGAEDAFIGMLQRNWKSGKSSQVKELKQRQLLERIHQATLKSRKGPEGKQIFGLFLRFGRIAATFLLVAFSSFYLYEAFFRTKAVETLTEVAPRKIQKHTSAGEKLKLTLPDQSKVIVNSLSSITFYSDFGISTREVELEGEAFFSIAPDNEKPFMVKTGTVKMTALGTAFNTYAREEEVKISLTEGRVNVVKEKQVLSLVPGEMASVIKGNVSALTKEKFDPMVTTLWKEGKIRFQSKPFKEILQTLENWYGVRFETQAFANRKVTGLFNNESLEDILTGLSFSLGFEYQINQKNVLIKF</sequence>
<evidence type="ECO:0000313" key="5">
    <source>
        <dbReference type="Proteomes" id="UP001236663"/>
    </source>
</evidence>
<dbReference type="Pfam" id="PF16344">
    <property type="entry name" value="FecR_C"/>
    <property type="match status" value="1"/>
</dbReference>
<reference evidence="5" key="1">
    <citation type="journal article" date="2019" name="Int. J. Syst. Evol. Microbiol.">
        <title>The Global Catalogue of Microorganisms (GCM) 10K type strain sequencing project: providing services to taxonomists for standard genome sequencing and annotation.</title>
        <authorList>
            <consortium name="The Broad Institute Genomics Platform"/>
            <consortium name="The Broad Institute Genome Sequencing Center for Infectious Disease"/>
            <person name="Wu L."/>
            <person name="Ma J."/>
        </authorList>
    </citation>
    <scope>NUCLEOTIDE SEQUENCE [LARGE SCALE GENOMIC DNA]</scope>
    <source>
        <strain evidence="5">CECT 7706</strain>
    </source>
</reference>
<protein>
    <submittedName>
        <fullName evidence="4">FecR domain-containing protein</fullName>
    </submittedName>
</protein>
<evidence type="ECO:0000256" key="1">
    <source>
        <dbReference type="SAM" id="Phobius"/>
    </source>
</evidence>
<gene>
    <name evidence="4" type="ORF">QWZ15_00260</name>
</gene>
<feature type="transmembrane region" description="Helical" evidence="1">
    <location>
        <begin position="57"/>
        <end position="82"/>
    </location>
</feature>
<dbReference type="Gene3D" id="2.60.120.1440">
    <property type="match status" value="1"/>
</dbReference>
<keyword evidence="1" id="KW-1133">Transmembrane helix</keyword>
<dbReference type="InterPro" id="IPR032508">
    <property type="entry name" value="FecR_C"/>
</dbReference>
<evidence type="ECO:0000259" key="3">
    <source>
        <dbReference type="Pfam" id="PF16344"/>
    </source>
</evidence>
<dbReference type="EMBL" id="JAUFQS010000001">
    <property type="protein sequence ID" value="MDN3686244.1"/>
    <property type="molecule type" value="Genomic_DNA"/>
</dbReference>
<organism evidence="4 5">
    <name type="scientific">Cyclobacterium jeungdonense</name>
    <dbReference type="NCBI Taxonomy" id="708087"/>
    <lineage>
        <taxon>Bacteria</taxon>
        <taxon>Pseudomonadati</taxon>
        <taxon>Bacteroidota</taxon>
        <taxon>Cytophagia</taxon>
        <taxon>Cytophagales</taxon>
        <taxon>Cyclobacteriaceae</taxon>
        <taxon>Cyclobacterium</taxon>
    </lineage>
</organism>
<comment type="caution">
    <text evidence="4">The sequence shown here is derived from an EMBL/GenBank/DDBJ whole genome shotgun (WGS) entry which is preliminary data.</text>
</comment>
<dbReference type="InterPro" id="IPR012373">
    <property type="entry name" value="Ferrdict_sens_TM"/>
</dbReference>
<evidence type="ECO:0000313" key="4">
    <source>
        <dbReference type="EMBL" id="MDN3686244.1"/>
    </source>
</evidence>
<dbReference type="RefSeq" id="WP_163385788.1">
    <property type="nucleotide sequence ID" value="NZ_JAUFQS010000001.1"/>
</dbReference>
<dbReference type="Gene3D" id="3.55.50.30">
    <property type="match status" value="1"/>
</dbReference>
<dbReference type="PANTHER" id="PTHR30273">
    <property type="entry name" value="PERIPLASMIC SIGNAL SENSOR AND SIGMA FACTOR ACTIVATOR FECR-RELATED"/>
    <property type="match status" value="1"/>
</dbReference>
<dbReference type="PANTHER" id="PTHR30273:SF2">
    <property type="entry name" value="PROTEIN FECR"/>
    <property type="match status" value="1"/>
</dbReference>
<dbReference type="Pfam" id="PF04773">
    <property type="entry name" value="FecR"/>
    <property type="match status" value="1"/>
</dbReference>
<accession>A0ABT8C0F6</accession>